<keyword evidence="3" id="KW-1185">Reference proteome</keyword>
<comment type="caution">
    <text evidence="2">The sequence shown here is derived from an EMBL/GenBank/DDBJ whole genome shotgun (WGS) entry which is preliminary data.</text>
</comment>
<feature type="compositionally biased region" description="Polar residues" evidence="1">
    <location>
        <begin position="80"/>
        <end position="110"/>
    </location>
</feature>
<name>A0A0T6AZU8_9SCAR</name>
<feature type="region of interest" description="Disordered" evidence="1">
    <location>
        <begin position="360"/>
        <end position="417"/>
    </location>
</feature>
<feature type="region of interest" description="Disordered" evidence="1">
    <location>
        <begin position="43"/>
        <end position="113"/>
    </location>
</feature>
<protein>
    <submittedName>
        <fullName evidence="2">Uncharacterized protein</fullName>
    </submittedName>
</protein>
<feature type="compositionally biased region" description="Basic residues" evidence="1">
    <location>
        <begin position="368"/>
        <end position="378"/>
    </location>
</feature>
<proteinExistence type="predicted"/>
<accession>A0A0T6AZU8</accession>
<feature type="compositionally biased region" description="Polar residues" evidence="1">
    <location>
        <begin position="386"/>
        <end position="398"/>
    </location>
</feature>
<dbReference type="OrthoDB" id="6774504at2759"/>
<feature type="compositionally biased region" description="Low complexity" evidence="1">
    <location>
        <begin position="399"/>
        <end position="409"/>
    </location>
</feature>
<gene>
    <name evidence="2" type="ORF">AMK59_5677</name>
</gene>
<organism evidence="2 3">
    <name type="scientific">Oryctes borbonicus</name>
    <dbReference type="NCBI Taxonomy" id="1629725"/>
    <lineage>
        <taxon>Eukaryota</taxon>
        <taxon>Metazoa</taxon>
        <taxon>Ecdysozoa</taxon>
        <taxon>Arthropoda</taxon>
        <taxon>Hexapoda</taxon>
        <taxon>Insecta</taxon>
        <taxon>Pterygota</taxon>
        <taxon>Neoptera</taxon>
        <taxon>Endopterygota</taxon>
        <taxon>Coleoptera</taxon>
        <taxon>Polyphaga</taxon>
        <taxon>Scarabaeiformia</taxon>
        <taxon>Scarabaeidae</taxon>
        <taxon>Dynastinae</taxon>
        <taxon>Oryctes</taxon>
    </lineage>
</organism>
<reference evidence="2 3" key="1">
    <citation type="submission" date="2015-09" db="EMBL/GenBank/DDBJ databases">
        <title>Draft genome of the scarab beetle Oryctes borbonicus.</title>
        <authorList>
            <person name="Meyer J.M."/>
            <person name="Markov G.V."/>
            <person name="Baskaran P."/>
            <person name="Herrmann M."/>
            <person name="Sommer R.J."/>
            <person name="Roedelsperger C."/>
        </authorList>
    </citation>
    <scope>NUCLEOTIDE SEQUENCE [LARGE SCALE GENOMIC DNA]</scope>
    <source>
        <strain evidence="2">OB123</strain>
        <tissue evidence="2">Whole animal</tissue>
    </source>
</reference>
<feature type="compositionally biased region" description="Low complexity" evidence="1">
    <location>
        <begin position="68"/>
        <end position="79"/>
    </location>
</feature>
<evidence type="ECO:0000256" key="1">
    <source>
        <dbReference type="SAM" id="MobiDB-lite"/>
    </source>
</evidence>
<dbReference type="AlphaFoldDB" id="A0A0T6AZU8"/>
<evidence type="ECO:0000313" key="2">
    <source>
        <dbReference type="EMBL" id="KRT80665.1"/>
    </source>
</evidence>
<sequence length="495" mass="56803">MSKESSPTAEELKRCLKDAGAFEENMTHDDMLSYYRAIKCSESTAQEEREYRSTEEDDLKSKKKDSQSDSNFNSSLNDSIQSLKGNEKFQLSPQSKTKSPPVKQENSMNKATKHTNVMRFDEYNAFNCIPLKHKPLEIISYQCKYELPPHCNPKYMRLTTIERAKIIRDFNKASLERFYELHRKSLNPAPWGKPLPSSEKFEGSLDRKLLASDEDFEFADILQEEEDNHSQEIYTSRSGRQTKRKVYTDLAEEDNEFKKSKKDDDEPFEIEKKLVAKRPNLQKLSNQDIMKRSPLFSEPIKKTRTEKMFDILVQSNKKDDRQCESTNEKKFVGEVDDIIPNSQEADDIVEVKPKECAFIPRRVPPPLRGRRGIGSKKPKSTDIAKSCNSPQNSVISLRSPSSTSTPSTSNEQSQKLTTEQTSCPICSEVFSQDKIVEHASSCGLLMETESNFDVLLPGTNSKKVNCEVCDKEMLMNTDYEVHVKECIRKSRLTNK</sequence>
<dbReference type="EMBL" id="LJIG01016417">
    <property type="protein sequence ID" value="KRT80665.1"/>
    <property type="molecule type" value="Genomic_DNA"/>
</dbReference>
<evidence type="ECO:0000313" key="3">
    <source>
        <dbReference type="Proteomes" id="UP000051574"/>
    </source>
</evidence>
<dbReference type="Proteomes" id="UP000051574">
    <property type="component" value="Unassembled WGS sequence"/>
</dbReference>